<keyword evidence="1" id="KW-0732">Signal</keyword>
<gene>
    <name evidence="2" type="ORF">PBRA_004791</name>
    <name evidence="3" type="ORF">PLBR_LOCUS570</name>
</gene>
<dbReference type="EMBL" id="CDSF01000046">
    <property type="protein sequence ID" value="CEO96101.1"/>
    <property type="molecule type" value="Genomic_DNA"/>
</dbReference>
<dbReference type="Proteomes" id="UP000039324">
    <property type="component" value="Unassembled WGS sequence"/>
</dbReference>
<dbReference type="OMA" id="WIEMVEA"/>
<proteinExistence type="predicted"/>
<evidence type="ECO:0000256" key="1">
    <source>
        <dbReference type="SAM" id="SignalP"/>
    </source>
</evidence>
<keyword evidence="4" id="KW-1185">Reference proteome</keyword>
<keyword evidence="3" id="KW-0496">Mitochondrion</keyword>
<feature type="signal peptide" evidence="1">
    <location>
        <begin position="1"/>
        <end position="19"/>
    </location>
</feature>
<sequence length="148" mass="16184">MALLAAAIVSAVMIVGSRACSADVNSTALNFLAHLRQLSLYGSFDDLQLASVVDSHCQMGLYHMNTFLTIVIEGEHLVGGQQTLHVVVMDPVHDAFGRSSPSSFAIGDWPNITQSARTSFRATSIARNRARRRHLFDEWATPADKDEL</sequence>
<organism evidence="2 4">
    <name type="scientific">Plasmodiophora brassicae</name>
    <name type="common">Clubroot disease agent</name>
    <dbReference type="NCBI Taxonomy" id="37360"/>
    <lineage>
        <taxon>Eukaryota</taxon>
        <taxon>Sar</taxon>
        <taxon>Rhizaria</taxon>
        <taxon>Endomyxa</taxon>
        <taxon>Phytomyxea</taxon>
        <taxon>Plasmodiophorida</taxon>
        <taxon>Plasmodiophoridae</taxon>
        <taxon>Plasmodiophora</taxon>
    </lineage>
</organism>
<dbReference type="Proteomes" id="UP000290189">
    <property type="component" value="Unassembled WGS sequence"/>
</dbReference>
<name>A0A0G4ILK6_PLABS</name>
<accession>A0A0G4ILK6</accession>
<reference evidence="2 4" key="1">
    <citation type="submission" date="2015-02" db="EMBL/GenBank/DDBJ databases">
        <authorList>
            <person name="Chooi Y.-H."/>
        </authorList>
    </citation>
    <scope>NUCLEOTIDE SEQUENCE [LARGE SCALE GENOMIC DNA]</scope>
    <source>
        <strain evidence="2">E3</strain>
    </source>
</reference>
<reference evidence="3 5" key="2">
    <citation type="submission" date="2018-03" db="EMBL/GenBank/DDBJ databases">
        <authorList>
            <person name="Fogelqvist J."/>
        </authorList>
    </citation>
    <scope>NUCLEOTIDE SEQUENCE [LARGE SCALE GENOMIC DNA]</scope>
</reference>
<evidence type="ECO:0000313" key="2">
    <source>
        <dbReference type="EMBL" id="CEO96101.1"/>
    </source>
</evidence>
<evidence type="ECO:0000313" key="4">
    <source>
        <dbReference type="Proteomes" id="UP000039324"/>
    </source>
</evidence>
<evidence type="ECO:0000313" key="3">
    <source>
        <dbReference type="EMBL" id="SPQ93355.1"/>
    </source>
</evidence>
<dbReference type="EMBL" id="OVEO01000001">
    <property type="protein sequence ID" value="SPQ93355.1"/>
    <property type="molecule type" value="Genomic_DNA"/>
</dbReference>
<geneLocation type="mitochondrion" evidence="3"/>
<dbReference type="AlphaFoldDB" id="A0A0G4ILK6"/>
<feature type="chain" id="PRO_5036293130" evidence="1">
    <location>
        <begin position="20"/>
        <end position="148"/>
    </location>
</feature>
<dbReference type="OrthoDB" id="206865at2759"/>
<evidence type="ECO:0000313" key="5">
    <source>
        <dbReference type="Proteomes" id="UP000290189"/>
    </source>
</evidence>
<protein>
    <submittedName>
        <fullName evidence="2">Uncharacterized protein</fullName>
    </submittedName>
</protein>